<name>A0A438EWR9_VITVI</name>
<evidence type="ECO:0000313" key="2">
    <source>
        <dbReference type="Proteomes" id="UP000288805"/>
    </source>
</evidence>
<accession>A0A438EWR9</accession>
<sequence length="108" mass="12226">MTIHPDPKHLLVSTMPTRYSSGGSLMGPTLQCSNHGSSSIGWYLWRGTEVIVEIGHAPFTQLHEMRHIQRIFSLRLVCPIRNIGGVIRKGGVFINQIRRESRGNYKSR</sequence>
<dbReference type="EMBL" id="QGNW01001173">
    <property type="protein sequence ID" value="RVW52123.1"/>
    <property type="molecule type" value="Genomic_DNA"/>
</dbReference>
<reference evidence="1 2" key="1">
    <citation type="journal article" date="2018" name="PLoS Genet.">
        <title>Population sequencing reveals clonal diversity and ancestral inbreeding in the grapevine cultivar Chardonnay.</title>
        <authorList>
            <person name="Roach M.J."/>
            <person name="Johnson D.L."/>
            <person name="Bohlmann J."/>
            <person name="van Vuuren H.J."/>
            <person name="Jones S.J."/>
            <person name="Pretorius I.S."/>
            <person name="Schmidt S.A."/>
            <person name="Borneman A.R."/>
        </authorList>
    </citation>
    <scope>NUCLEOTIDE SEQUENCE [LARGE SCALE GENOMIC DNA]</scope>
    <source>
        <strain evidence="2">cv. Chardonnay</strain>
        <tissue evidence="1">Leaf</tissue>
    </source>
</reference>
<dbReference type="AlphaFoldDB" id="A0A438EWR9"/>
<proteinExistence type="predicted"/>
<protein>
    <submittedName>
        <fullName evidence="1">Uncharacterized protein</fullName>
    </submittedName>
</protein>
<comment type="caution">
    <text evidence="1">The sequence shown here is derived from an EMBL/GenBank/DDBJ whole genome shotgun (WGS) entry which is preliminary data.</text>
</comment>
<dbReference type="Proteomes" id="UP000288805">
    <property type="component" value="Unassembled WGS sequence"/>
</dbReference>
<evidence type="ECO:0000313" key="1">
    <source>
        <dbReference type="EMBL" id="RVW52123.1"/>
    </source>
</evidence>
<organism evidence="1 2">
    <name type="scientific">Vitis vinifera</name>
    <name type="common">Grape</name>
    <dbReference type="NCBI Taxonomy" id="29760"/>
    <lineage>
        <taxon>Eukaryota</taxon>
        <taxon>Viridiplantae</taxon>
        <taxon>Streptophyta</taxon>
        <taxon>Embryophyta</taxon>
        <taxon>Tracheophyta</taxon>
        <taxon>Spermatophyta</taxon>
        <taxon>Magnoliopsida</taxon>
        <taxon>eudicotyledons</taxon>
        <taxon>Gunneridae</taxon>
        <taxon>Pentapetalae</taxon>
        <taxon>rosids</taxon>
        <taxon>Vitales</taxon>
        <taxon>Vitaceae</taxon>
        <taxon>Viteae</taxon>
        <taxon>Vitis</taxon>
    </lineage>
</organism>
<gene>
    <name evidence="1" type="ORF">CK203_095089</name>
</gene>